<dbReference type="SMART" id="SM00389">
    <property type="entry name" value="HOX"/>
    <property type="match status" value="1"/>
</dbReference>
<protein>
    <submittedName>
        <fullName evidence="9">Homeobox domain-containing protein</fullName>
    </submittedName>
</protein>
<dbReference type="PROSITE" id="PS00027">
    <property type="entry name" value="HOMEOBOX_1"/>
    <property type="match status" value="1"/>
</dbReference>
<accession>A0A8R1E1F7</accession>
<keyword evidence="4 5" id="KW-0539">Nucleus</keyword>
<dbReference type="OMA" id="ETICIAL"/>
<evidence type="ECO:0000256" key="2">
    <source>
        <dbReference type="ARBA" id="ARBA00023125"/>
    </source>
</evidence>
<comment type="subcellular location">
    <subcellularLocation>
        <location evidence="1 5 6">Nucleus</location>
    </subcellularLocation>
</comment>
<dbReference type="Pfam" id="PF16878">
    <property type="entry name" value="SIX1_SD"/>
    <property type="match status" value="1"/>
</dbReference>
<evidence type="ECO:0000313" key="9">
    <source>
        <dbReference type="EnsemblMetazoa" id="CJA17634.1"/>
    </source>
</evidence>
<dbReference type="GO" id="GO:0005634">
    <property type="term" value="C:nucleus"/>
    <property type="evidence" value="ECO:0007669"/>
    <property type="project" value="UniProtKB-SubCell"/>
</dbReference>
<sequence>MLPYSLAQIETICIALFQAKDGRKLVSFFEDLKMANQCVALENWGHETIIVAYTYALYHSNDFDTLFQLLSTRPFHQSHFKELQDIWTDAKCKESELKRGKRLTAVERYRLRQKSTFPSTIWDGEQIIYGFKESSRKYLSDFYKTVNRYPSPEEKKHISKVTGLKTLQISNWFKNRRQRDKPDTSSKGSPHSSSSSPTNDFDPMSTYNMNIFYEYAGKS</sequence>
<feature type="compositionally biased region" description="Low complexity" evidence="7">
    <location>
        <begin position="185"/>
        <end position="196"/>
    </location>
</feature>
<reference evidence="9" key="2">
    <citation type="submission" date="2022-06" db="UniProtKB">
        <authorList>
            <consortium name="EnsemblMetazoa"/>
        </authorList>
    </citation>
    <scope>IDENTIFICATION</scope>
    <source>
        <strain evidence="9">DF5081</strain>
    </source>
</reference>
<evidence type="ECO:0000259" key="8">
    <source>
        <dbReference type="PROSITE" id="PS50071"/>
    </source>
</evidence>
<organism evidence="9 10">
    <name type="scientific">Caenorhabditis japonica</name>
    <dbReference type="NCBI Taxonomy" id="281687"/>
    <lineage>
        <taxon>Eukaryota</taxon>
        <taxon>Metazoa</taxon>
        <taxon>Ecdysozoa</taxon>
        <taxon>Nematoda</taxon>
        <taxon>Chromadorea</taxon>
        <taxon>Rhabditida</taxon>
        <taxon>Rhabditina</taxon>
        <taxon>Rhabditomorpha</taxon>
        <taxon>Rhabditoidea</taxon>
        <taxon>Rhabditidae</taxon>
        <taxon>Peloderinae</taxon>
        <taxon>Caenorhabditis</taxon>
    </lineage>
</organism>
<dbReference type="EnsemblMetazoa" id="CJA17634.1">
    <property type="protein sequence ID" value="CJA17634.1"/>
    <property type="gene ID" value="WBGene00136838"/>
</dbReference>
<dbReference type="Proteomes" id="UP000005237">
    <property type="component" value="Unassembled WGS sequence"/>
</dbReference>
<dbReference type="Pfam" id="PF00046">
    <property type="entry name" value="Homeodomain"/>
    <property type="match status" value="1"/>
</dbReference>
<feature type="domain" description="Homeobox" evidence="8">
    <location>
        <begin position="131"/>
        <end position="183"/>
    </location>
</feature>
<evidence type="ECO:0000256" key="1">
    <source>
        <dbReference type="ARBA" id="ARBA00004123"/>
    </source>
</evidence>
<evidence type="ECO:0000256" key="7">
    <source>
        <dbReference type="SAM" id="MobiDB-lite"/>
    </source>
</evidence>
<dbReference type="InterPro" id="IPR009057">
    <property type="entry name" value="Homeodomain-like_sf"/>
</dbReference>
<keyword evidence="10" id="KW-1185">Reference proteome</keyword>
<evidence type="ECO:0000256" key="5">
    <source>
        <dbReference type="PROSITE-ProRule" id="PRU00108"/>
    </source>
</evidence>
<dbReference type="CDD" id="cd00086">
    <property type="entry name" value="homeodomain"/>
    <property type="match status" value="1"/>
</dbReference>
<feature type="region of interest" description="Disordered" evidence="7">
    <location>
        <begin position="175"/>
        <end position="205"/>
    </location>
</feature>
<reference evidence="10" key="1">
    <citation type="submission" date="2010-08" db="EMBL/GenBank/DDBJ databases">
        <authorList>
            <consortium name="Caenorhabditis japonica Sequencing Consortium"/>
            <person name="Wilson R.K."/>
        </authorList>
    </citation>
    <scope>NUCLEOTIDE SEQUENCE [LARGE SCALE GENOMIC DNA]</scope>
    <source>
        <strain evidence="10">DF5081</strain>
    </source>
</reference>
<dbReference type="SUPFAM" id="SSF46689">
    <property type="entry name" value="Homeodomain-like"/>
    <property type="match status" value="1"/>
</dbReference>
<keyword evidence="3 5" id="KW-0371">Homeobox</keyword>
<evidence type="ECO:0000256" key="4">
    <source>
        <dbReference type="ARBA" id="ARBA00023242"/>
    </source>
</evidence>
<feature type="DNA-binding region" description="Homeobox" evidence="5">
    <location>
        <begin position="133"/>
        <end position="184"/>
    </location>
</feature>
<name>A0A8R1E1F7_CAEJA</name>
<dbReference type="PANTHER" id="PTHR10390:SF44">
    <property type="entry name" value="SIX HOMEOBOX 4"/>
    <property type="match status" value="1"/>
</dbReference>
<dbReference type="PANTHER" id="PTHR10390">
    <property type="entry name" value="HOMEOBOX PROTEIN SIX"/>
    <property type="match status" value="1"/>
</dbReference>
<evidence type="ECO:0000313" key="10">
    <source>
        <dbReference type="Proteomes" id="UP000005237"/>
    </source>
</evidence>
<dbReference type="GO" id="GO:0000978">
    <property type="term" value="F:RNA polymerase II cis-regulatory region sequence-specific DNA binding"/>
    <property type="evidence" value="ECO:0007669"/>
    <property type="project" value="TreeGrafter"/>
</dbReference>
<evidence type="ECO:0000256" key="6">
    <source>
        <dbReference type="RuleBase" id="RU000682"/>
    </source>
</evidence>
<dbReference type="InterPro" id="IPR031701">
    <property type="entry name" value="SIX1_SD"/>
</dbReference>
<dbReference type="AlphaFoldDB" id="A0A8R1E1F7"/>
<dbReference type="GO" id="GO:0000981">
    <property type="term" value="F:DNA-binding transcription factor activity, RNA polymerase II-specific"/>
    <property type="evidence" value="ECO:0007669"/>
    <property type="project" value="InterPro"/>
</dbReference>
<keyword evidence="2 5" id="KW-0238">DNA-binding</keyword>
<evidence type="ECO:0000256" key="3">
    <source>
        <dbReference type="ARBA" id="ARBA00023155"/>
    </source>
</evidence>
<dbReference type="Gene3D" id="1.10.10.60">
    <property type="entry name" value="Homeodomain-like"/>
    <property type="match status" value="1"/>
</dbReference>
<dbReference type="GO" id="GO:0005667">
    <property type="term" value="C:transcription regulator complex"/>
    <property type="evidence" value="ECO:0007669"/>
    <property type="project" value="TreeGrafter"/>
</dbReference>
<dbReference type="PROSITE" id="PS50071">
    <property type="entry name" value="HOMEOBOX_2"/>
    <property type="match status" value="1"/>
</dbReference>
<dbReference type="InterPro" id="IPR001356">
    <property type="entry name" value="HD"/>
</dbReference>
<proteinExistence type="predicted"/>
<dbReference type="InterPro" id="IPR017970">
    <property type="entry name" value="Homeobox_CS"/>
</dbReference>